<feature type="transmembrane region" description="Helical" evidence="5">
    <location>
        <begin position="74"/>
        <end position="92"/>
    </location>
</feature>
<evidence type="ECO:0000256" key="5">
    <source>
        <dbReference type="SAM" id="Phobius"/>
    </source>
</evidence>
<evidence type="ECO:0000313" key="7">
    <source>
        <dbReference type="Proteomes" id="UP001161406"/>
    </source>
</evidence>
<evidence type="ECO:0000256" key="2">
    <source>
        <dbReference type="ARBA" id="ARBA00022692"/>
    </source>
</evidence>
<comment type="subcellular location">
    <subcellularLocation>
        <location evidence="1">Membrane</location>
        <topology evidence="1">Multi-pass membrane protein</topology>
    </subcellularLocation>
</comment>
<comment type="caution">
    <text evidence="6">The sequence shown here is derived from an EMBL/GenBank/DDBJ whole genome shotgun (WGS) entry which is preliminary data.</text>
</comment>
<keyword evidence="4 5" id="KW-0472">Membrane</keyword>
<proteinExistence type="predicted"/>
<dbReference type="PANTHER" id="PTHR30249:SF0">
    <property type="entry name" value="PLASTIDAL GLYCOLATE_GLYCERATE TRANSLOCATOR 1, CHLOROPLASTIC"/>
    <property type="match status" value="1"/>
</dbReference>
<accession>A0ABQ5UE78</accession>
<sequence length="240" mass="24629">MTATPPFDLWVYLATSPLLWLTLTIGTFLAAQWVAKRSGFHPVVNPVLITIVVMVLILRLTGTSYDTYFDGAQFIHFLLGPATVALAVPLYRSRHLVKAKALPILASLAIGAPFAMLSATGIAVLLGAAPAIVLALAPKSVTAGIAVGIANQIGGEPALTAVLVIATGILGAVIVTPLMNALKIKDYAARGFAAGLTSHGIGTARAFQVNSVAGAFAGLAMALNGLATAFLAPLIFGLFT</sequence>
<dbReference type="Proteomes" id="UP001161406">
    <property type="component" value="Unassembled WGS sequence"/>
</dbReference>
<protein>
    <submittedName>
        <fullName evidence="6">Membrane protein</fullName>
    </submittedName>
</protein>
<gene>
    <name evidence="6" type="primary">lrgB</name>
    <name evidence="6" type="ORF">GCM10007913_23310</name>
</gene>
<evidence type="ECO:0000313" key="6">
    <source>
        <dbReference type="EMBL" id="GLQ10399.1"/>
    </source>
</evidence>
<keyword evidence="3 5" id="KW-1133">Transmembrane helix</keyword>
<evidence type="ECO:0000256" key="4">
    <source>
        <dbReference type="ARBA" id="ARBA00023136"/>
    </source>
</evidence>
<dbReference type="InterPro" id="IPR007300">
    <property type="entry name" value="CidB/LrgB"/>
</dbReference>
<feature type="transmembrane region" description="Helical" evidence="5">
    <location>
        <begin position="213"/>
        <end position="239"/>
    </location>
</feature>
<dbReference type="PANTHER" id="PTHR30249">
    <property type="entry name" value="PUTATIVE SEROTONIN TRANSPORTER"/>
    <property type="match status" value="1"/>
</dbReference>
<keyword evidence="7" id="KW-1185">Reference proteome</keyword>
<keyword evidence="2 5" id="KW-0812">Transmembrane</keyword>
<dbReference type="RefSeq" id="WP_284390989.1">
    <property type="nucleotide sequence ID" value="NZ_BSNG01000001.1"/>
</dbReference>
<evidence type="ECO:0000256" key="3">
    <source>
        <dbReference type="ARBA" id="ARBA00022989"/>
    </source>
</evidence>
<evidence type="ECO:0000256" key="1">
    <source>
        <dbReference type="ARBA" id="ARBA00004141"/>
    </source>
</evidence>
<feature type="transmembrane region" description="Helical" evidence="5">
    <location>
        <begin position="157"/>
        <end position="175"/>
    </location>
</feature>
<organism evidence="6 7">
    <name type="scientific">Devosia yakushimensis</name>
    <dbReference type="NCBI Taxonomy" id="470028"/>
    <lineage>
        <taxon>Bacteria</taxon>
        <taxon>Pseudomonadati</taxon>
        <taxon>Pseudomonadota</taxon>
        <taxon>Alphaproteobacteria</taxon>
        <taxon>Hyphomicrobiales</taxon>
        <taxon>Devosiaceae</taxon>
        <taxon>Devosia</taxon>
    </lineage>
</organism>
<feature type="transmembrane region" description="Helical" evidence="5">
    <location>
        <begin position="43"/>
        <end position="62"/>
    </location>
</feature>
<dbReference type="Pfam" id="PF04172">
    <property type="entry name" value="LrgB"/>
    <property type="match status" value="1"/>
</dbReference>
<reference evidence="6" key="2">
    <citation type="submission" date="2023-01" db="EMBL/GenBank/DDBJ databases">
        <title>Draft genome sequence of Devosia yakushimensis strain NBRC 103855.</title>
        <authorList>
            <person name="Sun Q."/>
            <person name="Mori K."/>
        </authorList>
    </citation>
    <scope>NUCLEOTIDE SEQUENCE</scope>
    <source>
        <strain evidence="6">NBRC 103855</strain>
    </source>
</reference>
<feature type="transmembrane region" description="Helical" evidence="5">
    <location>
        <begin position="104"/>
        <end position="137"/>
    </location>
</feature>
<name>A0ABQ5UE78_9HYPH</name>
<feature type="transmembrane region" description="Helical" evidence="5">
    <location>
        <begin position="12"/>
        <end position="31"/>
    </location>
</feature>
<reference evidence="6" key="1">
    <citation type="journal article" date="2014" name="Int. J. Syst. Evol. Microbiol.">
        <title>Complete genome of a new Firmicutes species belonging to the dominant human colonic microbiota ('Ruminococcus bicirculans') reveals two chromosomes and a selective capacity to utilize plant glucans.</title>
        <authorList>
            <consortium name="NISC Comparative Sequencing Program"/>
            <person name="Wegmann U."/>
            <person name="Louis P."/>
            <person name="Goesmann A."/>
            <person name="Henrissat B."/>
            <person name="Duncan S.H."/>
            <person name="Flint H.J."/>
        </authorList>
    </citation>
    <scope>NUCLEOTIDE SEQUENCE</scope>
    <source>
        <strain evidence="6">NBRC 103855</strain>
    </source>
</reference>
<dbReference type="EMBL" id="BSNG01000001">
    <property type="protein sequence ID" value="GLQ10399.1"/>
    <property type="molecule type" value="Genomic_DNA"/>
</dbReference>